<sequence>MRILLIFTLLSFITGGVSSIVTGYSNGTVIINCPYSKRQESSDKYFCMGPAYSLSCEDNIRTGIKNSWYHNNRFSLYDDTEGNYFMVVIRELTRQDEGTYWCGVDITGLDSYTKVDLEVKDGETFYIYPLF</sequence>
<dbReference type="InterPro" id="IPR007110">
    <property type="entry name" value="Ig-like_dom"/>
</dbReference>
<dbReference type="InterPro" id="IPR050671">
    <property type="entry name" value="CD300_family_receptors"/>
</dbReference>
<evidence type="ECO:0000313" key="7">
    <source>
        <dbReference type="Proteomes" id="UP001557470"/>
    </source>
</evidence>
<keyword evidence="7" id="KW-1185">Reference proteome</keyword>
<evidence type="ECO:0000259" key="5">
    <source>
        <dbReference type="PROSITE" id="PS50835"/>
    </source>
</evidence>
<evidence type="ECO:0000256" key="3">
    <source>
        <dbReference type="ARBA" id="ARBA00023136"/>
    </source>
</evidence>
<dbReference type="PROSITE" id="PS50835">
    <property type="entry name" value="IG_LIKE"/>
    <property type="match status" value="1"/>
</dbReference>
<dbReference type="GO" id="GO:0016020">
    <property type="term" value="C:membrane"/>
    <property type="evidence" value="ECO:0007669"/>
    <property type="project" value="UniProtKB-SubCell"/>
</dbReference>
<feature type="domain" description="Ig-like" evidence="5">
    <location>
        <begin position="34"/>
        <end position="116"/>
    </location>
</feature>
<dbReference type="Pfam" id="PF07686">
    <property type="entry name" value="V-set"/>
    <property type="match status" value="1"/>
</dbReference>
<dbReference type="SUPFAM" id="SSF48726">
    <property type="entry name" value="Immunoglobulin"/>
    <property type="match status" value="1"/>
</dbReference>
<keyword evidence="3" id="KW-0472">Membrane</keyword>
<evidence type="ECO:0000256" key="2">
    <source>
        <dbReference type="ARBA" id="ARBA00022692"/>
    </source>
</evidence>
<accession>A0ABD0XCS4</accession>
<protein>
    <recommendedName>
        <fullName evidence="5">Ig-like domain-containing protein</fullName>
    </recommendedName>
</protein>
<name>A0ABD0XCS4_UMBPY</name>
<dbReference type="InterPro" id="IPR013783">
    <property type="entry name" value="Ig-like_fold"/>
</dbReference>
<feature type="signal peptide" evidence="4">
    <location>
        <begin position="1"/>
        <end position="19"/>
    </location>
</feature>
<organism evidence="6 7">
    <name type="scientific">Umbra pygmaea</name>
    <name type="common">Eastern mudminnow</name>
    <dbReference type="NCBI Taxonomy" id="75934"/>
    <lineage>
        <taxon>Eukaryota</taxon>
        <taxon>Metazoa</taxon>
        <taxon>Chordata</taxon>
        <taxon>Craniata</taxon>
        <taxon>Vertebrata</taxon>
        <taxon>Euteleostomi</taxon>
        <taxon>Actinopterygii</taxon>
        <taxon>Neopterygii</taxon>
        <taxon>Teleostei</taxon>
        <taxon>Protacanthopterygii</taxon>
        <taxon>Esociformes</taxon>
        <taxon>Umbridae</taxon>
        <taxon>Umbra</taxon>
    </lineage>
</organism>
<proteinExistence type="predicted"/>
<dbReference type="EMBL" id="JAGEUA010000002">
    <property type="protein sequence ID" value="KAL1005462.1"/>
    <property type="molecule type" value="Genomic_DNA"/>
</dbReference>
<keyword evidence="2" id="KW-0812">Transmembrane</keyword>
<gene>
    <name evidence="6" type="ORF">UPYG_G00059450</name>
</gene>
<dbReference type="InterPro" id="IPR003599">
    <property type="entry name" value="Ig_sub"/>
</dbReference>
<dbReference type="InterPro" id="IPR013106">
    <property type="entry name" value="Ig_V-set"/>
</dbReference>
<dbReference type="Gene3D" id="2.60.40.10">
    <property type="entry name" value="Immunoglobulins"/>
    <property type="match status" value="1"/>
</dbReference>
<dbReference type="Proteomes" id="UP001557470">
    <property type="component" value="Unassembled WGS sequence"/>
</dbReference>
<dbReference type="PANTHER" id="PTHR11860">
    <property type="entry name" value="POLYMERIC-IMMUNOGLOBULIN RECEPTOR"/>
    <property type="match status" value="1"/>
</dbReference>
<evidence type="ECO:0000256" key="1">
    <source>
        <dbReference type="ARBA" id="ARBA00004370"/>
    </source>
</evidence>
<keyword evidence="4" id="KW-0732">Signal</keyword>
<evidence type="ECO:0000313" key="6">
    <source>
        <dbReference type="EMBL" id="KAL1005462.1"/>
    </source>
</evidence>
<feature type="chain" id="PRO_5044812781" description="Ig-like domain-containing protein" evidence="4">
    <location>
        <begin position="20"/>
        <end position="131"/>
    </location>
</feature>
<evidence type="ECO:0000256" key="4">
    <source>
        <dbReference type="SAM" id="SignalP"/>
    </source>
</evidence>
<comment type="subcellular location">
    <subcellularLocation>
        <location evidence="1">Membrane</location>
    </subcellularLocation>
</comment>
<dbReference type="PANTHER" id="PTHR11860:SF118">
    <property type="entry name" value="CMRF35-LIKE MOLECULE 3-RELATED"/>
    <property type="match status" value="1"/>
</dbReference>
<dbReference type="InterPro" id="IPR036179">
    <property type="entry name" value="Ig-like_dom_sf"/>
</dbReference>
<reference evidence="6 7" key="1">
    <citation type="submission" date="2024-06" db="EMBL/GenBank/DDBJ databases">
        <authorList>
            <person name="Pan Q."/>
            <person name="Wen M."/>
            <person name="Jouanno E."/>
            <person name="Zahm M."/>
            <person name="Klopp C."/>
            <person name="Cabau C."/>
            <person name="Louis A."/>
            <person name="Berthelot C."/>
            <person name="Parey E."/>
            <person name="Roest Crollius H."/>
            <person name="Montfort J."/>
            <person name="Robinson-Rechavi M."/>
            <person name="Bouchez O."/>
            <person name="Lampietro C."/>
            <person name="Lopez Roques C."/>
            <person name="Donnadieu C."/>
            <person name="Postlethwait J."/>
            <person name="Bobe J."/>
            <person name="Verreycken H."/>
            <person name="Guiguen Y."/>
        </authorList>
    </citation>
    <scope>NUCLEOTIDE SEQUENCE [LARGE SCALE GENOMIC DNA]</scope>
    <source>
        <strain evidence="6">Up_M1</strain>
        <tissue evidence="6">Testis</tissue>
    </source>
</reference>
<dbReference type="AlphaFoldDB" id="A0ABD0XCS4"/>
<comment type="caution">
    <text evidence="6">The sequence shown here is derived from an EMBL/GenBank/DDBJ whole genome shotgun (WGS) entry which is preliminary data.</text>
</comment>
<dbReference type="SMART" id="SM00409">
    <property type="entry name" value="IG"/>
    <property type="match status" value="1"/>
</dbReference>